<evidence type="ECO:0000313" key="6">
    <source>
        <dbReference type="Proteomes" id="UP001355207"/>
    </source>
</evidence>
<feature type="compositionally biased region" description="Basic and acidic residues" evidence="2">
    <location>
        <begin position="43"/>
        <end position="76"/>
    </location>
</feature>
<feature type="signal peptide" evidence="3">
    <location>
        <begin position="1"/>
        <end position="20"/>
    </location>
</feature>
<feature type="region of interest" description="Disordered" evidence="2">
    <location>
        <begin position="781"/>
        <end position="873"/>
    </location>
</feature>
<feature type="compositionally biased region" description="Low complexity" evidence="2">
    <location>
        <begin position="587"/>
        <end position="598"/>
    </location>
</feature>
<feature type="compositionally biased region" description="Basic and acidic residues" evidence="2">
    <location>
        <begin position="504"/>
        <end position="514"/>
    </location>
</feature>
<dbReference type="Proteomes" id="UP001355207">
    <property type="component" value="Chromosome 1"/>
</dbReference>
<evidence type="ECO:0000256" key="3">
    <source>
        <dbReference type="SAM" id="SignalP"/>
    </source>
</evidence>
<keyword evidence="3" id="KW-0732">Signal</keyword>
<feature type="compositionally biased region" description="Acidic residues" evidence="2">
    <location>
        <begin position="97"/>
        <end position="113"/>
    </location>
</feature>
<feature type="compositionally biased region" description="Basic and acidic residues" evidence="2">
    <location>
        <begin position="859"/>
        <end position="869"/>
    </location>
</feature>
<accession>A0AAX4JMK2</accession>
<feature type="compositionally biased region" description="Basic and acidic residues" evidence="2">
    <location>
        <begin position="818"/>
        <end position="830"/>
    </location>
</feature>
<dbReference type="RefSeq" id="XP_066072518.1">
    <property type="nucleotide sequence ID" value="XM_066216421.1"/>
</dbReference>
<dbReference type="PROSITE" id="PS50157">
    <property type="entry name" value="ZINC_FINGER_C2H2_2"/>
    <property type="match status" value="2"/>
</dbReference>
<feature type="region of interest" description="Disordered" evidence="2">
    <location>
        <begin position="669"/>
        <end position="696"/>
    </location>
</feature>
<protein>
    <recommendedName>
        <fullName evidence="4">C2H2-type domain-containing protein</fullName>
    </recommendedName>
</protein>
<feature type="chain" id="PRO_5043758033" description="C2H2-type domain-containing protein" evidence="3">
    <location>
        <begin position="21"/>
        <end position="939"/>
    </location>
</feature>
<dbReference type="AlphaFoldDB" id="A0AAX4JMK2"/>
<feature type="region of interest" description="Disordered" evidence="2">
    <location>
        <begin position="43"/>
        <end position="185"/>
    </location>
</feature>
<keyword evidence="6" id="KW-1185">Reference proteome</keyword>
<evidence type="ECO:0000259" key="4">
    <source>
        <dbReference type="PROSITE" id="PS50157"/>
    </source>
</evidence>
<name>A0AAX4JMK2_9TREE</name>
<feature type="region of interest" description="Disordered" evidence="2">
    <location>
        <begin position="714"/>
        <end position="754"/>
    </location>
</feature>
<feature type="region of interest" description="Disordered" evidence="2">
    <location>
        <begin position="628"/>
        <end position="651"/>
    </location>
</feature>
<keyword evidence="1" id="KW-0862">Zinc</keyword>
<dbReference type="EMBL" id="CP144098">
    <property type="protein sequence ID" value="WWC85755.1"/>
    <property type="molecule type" value="Genomic_DNA"/>
</dbReference>
<feature type="compositionally biased region" description="Basic and acidic residues" evidence="2">
    <location>
        <begin position="522"/>
        <end position="531"/>
    </location>
</feature>
<sequence length="939" mass="105144">MFFDIAILLLLILIEAPLVGEESKKCECPCSCGRKDYMPSGYIHDHDYNSGVVEDKSKDEQQQIQEQDKDRKKENEELVNEDEEQKQEQEPIYVGTLEEEEEEQKEEEDVEVEEVNKGQDVDNEYDENGVYKGGWGDENETESYSATSIANSNRERLLSSSNNSKRDYSTRPKPPHFDRSVPDRKSPYITSTALTATRKKKDDYWCDHCQRPFIDLVAIQQHNFAVHSTSTSRKQSQLVRSMIPEIDSSIVMCEVCRGELPTLALLKAHKAAQRPWSIFCSDCLLTFDHAQQAQDHYQFHHNTEFNSPRRIQSMLDTLKGIPYSELSSREISFLYAHASDTSPVPFNNPQSQIPSAVFSNEDHYIRTFPSHTIQAYYECDQCNMVFGNNFELQAHKATPLVHGGRIYEADDYPPLGRTPTPAPVPASISARKKDTLPTIGVQLDESEEAQTTWGMPSFTLDATKSEDLPDQVWTPQARLTPEPESASIPSEDEEPLVLSSNQEEQVKKDDDKEGSAILILDEQPKNPEESTPKVQVVETLAEDNLQEKGLKTEQELDQIVSDLASAAPEPHPSSEVSKSTASEASNQEETQPTLETTTVSPVIAEKAVIEVQSERTVERQSEAVEIKTLPPVAKPSSPLQTLSPRPIIHPVPSKIKLTPYAKAALESASRLGEYPPPEEHNEEQGTWGENAQIKEQTDEPEIIGGIECHLPSFLLPVSSPKRGTSSSTSGALSLESTPPLTLNSDSSSSMTDSLVLGGEEEDLWAASQEVYEIAHSAKRQMFSLDLGSTSNGNRPKFEREREPRSDLYSNSKRSRNDRRRDGGRRRERETFLTPAQREAYYNGGGGKSSILQSNKSRSRANERPDKEVKQPLQPMFESEWSTLTPSNSNSISTGGRGGLLIKESPWNISRKQADERNKLVYSSSTTPNGIEEDDIYGGW</sequence>
<dbReference type="GO" id="GO:0008270">
    <property type="term" value="F:zinc ion binding"/>
    <property type="evidence" value="ECO:0007669"/>
    <property type="project" value="UniProtKB-KW"/>
</dbReference>
<feature type="region of interest" description="Disordered" evidence="2">
    <location>
        <begin position="445"/>
        <end position="601"/>
    </location>
</feature>
<dbReference type="GeneID" id="91091293"/>
<dbReference type="PROSITE" id="PS00028">
    <property type="entry name" value="ZINC_FINGER_C2H2_1"/>
    <property type="match status" value="2"/>
</dbReference>
<feature type="compositionally biased region" description="Basic and acidic residues" evidence="2">
    <location>
        <begin position="795"/>
        <end position="805"/>
    </location>
</feature>
<keyword evidence="1" id="KW-0863">Zinc-finger</keyword>
<feature type="domain" description="C2H2-type" evidence="4">
    <location>
        <begin position="377"/>
        <end position="407"/>
    </location>
</feature>
<feature type="compositionally biased region" description="Polar residues" evidence="2">
    <location>
        <begin position="574"/>
        <end position="585"/>
    </location>
</feature>
<gene>
    <name evidence="5" type="ORF">L201_000621</name>
</gene>
<organism evidence="5 6">
    <name type="scientific">Kwoniella dendrophila CBS 6074</name>
    <dbReference type="NCBI Taxonomy" id="1295534"/>
    <lineage>
        <taxon>Eukaryota</taxon>
        <taxon>Fungi</taxon>
        <taxon>Dikarya</taxon>
        <taxon>Basidiomycota</taxon>
        <taxon>Agaricomycotina</taxon>
        <taxon>Tremellomycetes</taxon>
        <taxon>Tremellales</taxon>
        <taxon>Cryptococcaceae</taxon>
        <taxon>Kwoniella</taxon>
    </lineage>
</organism>
<evidence type="ECO:0000256" key="2">
    <source>
        <dbReference type="SAM" id="MobiDB-lite"/>
    </source>
</evidence>
<dbReference type="InterPro" id="IPR013087">
    <property type="entry name" value="Znf_C2H2_type"/>
</dbReference>
<feature type="domain" description="C2H2-type" evidence="4">
    <location>
        <begin position="204"/>
        <end position="232"/>
    </location>
</feature>
<reference evidence="5 6" key="1">
    <citation type="submission" date="2024-01" db="EMBL/GenBank/DDBJ databases">
        <title>Comparative genomics of Cryptococcus and Kwoniella reveals pathogenesis evolution and contrasting modes of karyotype evolution via chromosome fusion or intercentromeric recombination.</title>
        <authorList>
            <person name="Coelho M.A."/>
            <person name="David-Palma M."/>
            <person name="Shea T."/>
            <person name="Bowers K."/>
            <person name="McGinley-Smith S."/>
            <person name="Mohammad A.W."/>
            <person name="Gnirke A."/>
            <person name="Yurkov A.M."/>
            <person name="Nowrousian M."/>
            <person name="Sun S."/>
            <person name="Cuomo C.A."/>
            <person name="Heitman J."/>
        </authorList>
    </citation>
    <scope>NUCLEOTIDE SEQUENCE [LARGE SCALE GENOMIC DNA]</scope>
    <source>
        <strain evidence="5 6">CBS 6074</strain>
    </source>
</reference>
<keyword evidence="1" id="KW-0479">Metal-binding</keyword>
<feature type="compositionally biased region" description="Basic and acidic residues" evidence="2">
    <location>
        <begin position="164"/>
        <end position="185"/>
    </location>
</feature>
<feature type="compositionally biased region" description="Low complexity" evidence="2">
    <location>
        <begin position="723"/>
        <end position="754"/>
    </location>
</feature>
<evidence type="ECO:0000313" key="5">
    <source>
        <dbReference type="EMBL" id="WWC85755.1"/>
    </source>
</evidence>
<dbReference type="SMART" id="SM00355">
    <property type="entry name" value="ZnF_C2H2"/>
    <property type="match status" value="3"/>
</dbReference>
<feature type="compositionally biased region" description="Basic and acidic residues" evidence="2">
    <location>
        <begin position="545"/>
        <end position="554"/>
    </location>
</feature>
<proteinExistence type="predicted"/>
<evidence type="ECO:0000256" key="1">
    <source>
        <dbReference type="PROSITE-ProRule" id="PRU00042"/>
    </source>
</evidence>